<dbReference type="InterPro" id="IPR002347">
    <property type="entry name" value="SDR_fam"/>
</dbReference>
<protein>
    <submittedName>
        <fullName evidence="3">Short-chain dehydrogenase</fullName>
    </submittedName>
</protein>
<dbReference type="InterPro" id="IPR051122">
    <property type="entry name" value="SDR_DHRS6-like"/>
</dbReference>
<gene>
    <name evidence="3" type="ORF">C5E45_23525</name>
</gene>
<dbReference type="InterPro" id="IPR036291">
    <property type="entry name" value="NAD(P)-bd_dom_sf"/>
</dbReference>
<dbReference type="SUPFAM" id="SSF51735">
    <property type="entry name" value="NAD(P)-binding Rossmann-fold domains"/>
    <property type="match status" value="1"/>
</dbReference>
<evidence type="ECO:0000256" key="2">
    <source>
        <dbReference type="ARBA" id="ARBA00023002"/>
    </source>
</evidence>
<accession>A0A2S6AKP4</accession>
<sequence length="218" mass="22500">MTTLQDKTMLIVGAGSGIGRRLAFDAEAQGAQVVSVGRPEVDLADEATVRAVAERIGEVDYLVSLAADHANGPVTALDHSAVRRAFDAKVIGPILLAKHFAPRFRTGGAMLLFSGVAAWRPSPGRTVMATTNAAAAALAEALAVELAPVRVTAISPGIVDSGVWDGPGKEEFFRTVADRNPARRVGTPADISAAALLALTNPFLTGTTLHVDGGARLA</sequence>
<evidence type="ECO:0000256" key="1">
    <source>
        <dbReference type="ARBA" id="ARBA00006484"/>
    </source>
</evidence>
<dbReference type="EMBL" id="PSZC01000018">
    <property type="protein sequence ID" value="PPJ35792.1"/>
    <property type="molecule type" value="Genomic_DNA"/>
</dbReference>
<dbReference type="AlphaFoldDB" id="A0A2S6AKP4"/>
<dbReference type="PANTHER" id="PTHR43477:SF1">
    <property type="entry name" value="DIHYDROANTICAPSIN 7-DEHYDROGENASE"/>
    <property type="match status" value="1"/>
</dbReference>
<dbReference type="Proteomes" id="UP000239874">
    <property type="component" value="Unassembled WGS sequence"/>
</dbReference>
<reference evidence="3 4" key="1">
    <citation type="submission" date="2018-02" db="EMBL/GenBank/DDBJ databases">
        <title>8 Nocardia nova and 1 Nocardia cyriacigeorgica strain used for evolution to TMP-SMX.</title>
        <authorList>
            <person name="Mehta H."/>
            <person name="Weng J."/>
            <person name="Shamoo Y."/>
        </authorList>
    </citation>
    <scope>NUCLEOTIDE SEQUENCE [LARGE SCALE GENOMIC DNA]</scope>
    <source>
        <strain evidence="3 4">MDA3139</strain>
    </source>
</reference>
<comment type="similarity">
    <text evidence="1">Belongs to the short-chain dehydrogenases/reductases (SDR) family.</text>
</comment>
<evidence type="ECO:0000313" key="4">
    <source>
        <dbReference type="Proteomes" id="UP000239874"/>
    </source>
</evidence>
<dbReference type="GO" id="GO:0016491">
    <property type="term" value="F:oxidoreductase activity"/>
    <property type="evidence" value="ECO:0007669"/>
    <property type="project" value="UniProtKB-KW"/>
</dbReference>
<dbReference type="Gene3D" id="3.40.50.720">
    <property type="entry name" value="NAD(P)-binding Rossmann-like Domain"/>
    <property type="match status" value="1"/>
</dbReference>
<organism evidence="3 4">
    <name type="scientific">Nocardia nova</name>
    <dbReference type="NCBI Taxonomy" id="37330"/>
    <lineage>
        <taxon>Bacteria</taxon>
        <taxon>Bacillati</taxon>
        <taxon>Actinomycetota</taxon>
        <taxon>Actinomycetes</taxon>
        <taxon>Mycobacteriales</taxon>
        <taxon>Nocardiaceae</taxon>
        <taxon>Nocardia</taxon>
    </lineage>
</organism>
<proteinExistence type="inferred from homology"/>
<dbReference type="Pfam" id="PF13561">
    <property type="entry name" value="adh_short_C2"/>
    <property type="match status" value="1"/>
</dbReference>
<dbReference type="OrthoDB" id="9806974at2"/>
<name>A0A2S6AKP4_9NOCA</name>
<dbReference type="PANTHER" id="PTHR43477">
    <property type="entry name" value="DIHYDROANTICAPSIN 7-DEHYDROGENASE"/>
    <property type="match status" value="1"/>
</dbReference>
<evidence type="ECO:0000313" key="3">
    <source>
        <dbReference type="EMBL" id="PPJ35792.1"/>
    </source>
</evidence>
<keyword evidence="2" id="KW-0560">Oxidoreductase</keyword>
<dbReference type="PRINTS" id="PR00081">
    <property type="entry name" value="GDHRDH"/>
</dbReference>
<dbReference type="RefSeq" id="WP_104378671.1">
    <property type="nucleotide sequence ID" value="NZ_PSZC01000018.1"/>
</dbReference>
<comment type="caution">
    <text evidence="3">The sequence shown here is derived from an EMBL/GenBank/DDBJ whole genome shotgun (WGS) entry which is preliminary data.</text>
</comment>